<dbReference type="AlphaFoldDB" id="A0A409Y6N1"/>
<dbReference type="EC" id="5.6.2.1" evidence="9"/>
<evidence type="ECO:0000256" key="11">
    <source>
        <dbReference type="SAM" id="MobiDB-lite"/>
    </source>
</evidence>
<dbReference type="FunFam" id="2.170.11.10:FF:000001">
    <property type="entry name" value="DNA topoisomerase I"/>
    <property type="match status" value="1"/>
</dbReference>
<dbReference type="InterPro" id="IPR014727">
    <property type="entry name" value="TopoI_cat_a/b-sub_euk"/>
</dbReference>
<evidence type="ECO:0000313" key="14">
    <source>
        <dbReference type="Proteomes" id="UP000284842"/>
    </source>
</evidence>
<sequence>MNNGHSQPNMLNGQRPVSDDINFSDDDMPLSQTVRRDATSKPARNLKRKKPVYAESSSDDDTPLASSPAKANKLNGRAKKNSDTAESDSSTARDASNGRRQNGQSVKPPPKKKVKEEDSSDEDKPLAPQKRVSAKKRKLKEDSDSGDENPVKPTPKARRKKVKEEEEPVTESSSKKTKKRSVTAKTEEDEKKGKKAAKEEEKEDVFRWWDHDSEMMGDGSVKWTTLEHNGVYFPPPYEPLPSNVKMKYNGKAVDLPPESEEVAGFYAALLETDHAKDETFQKNFFDDFKTVLKNHPPRNGIKIVDLAQCDFRPMYEHFEAEKAKKKAMSSEEKKAAKKVKDEMEAKYTTCLLDGRKEKVGNFRVEPPGLFRGRGEHPKKGALKLRVRPEDITINIGKDAPVPVPNMPGQWKAVQHDNTVTWLANWTENINGNHKYVFLAAGSSLKGQSDMQKFEKARELKNHVDRIRQNYTQDLKSKVMADRQRATTMYFIDKLALRAGNEKGEDEADTVGCCSLRCEHVTLEAPHWIIFDFLGKDSIRYYNRVQVDPQVYKNIRIFKDNKNDDDNLFDRVTTTTLNKHLTNEMKGLTAKVFRTFNASITFQRLLDAEDLENATLQEKLNAYNKANREVAILCNHQRAAPKTHDQSMERMRNKHRAFKYERMKLRHALFKIDPKFKKNAKYKEDESDLDDDWIEEHEDSLKAKEIEKAEKKFAKDNEKLKEDGKPEQSSSVLTARLQEIEAEFKSLAKERGTGKALLKRERPVEKIEEAIEKITDKIRDFKLLIADKDAGKEVALGTSKINYLDPRITSAWCKTHDVPIEKLFSKTLQTKFPWAMEVDPSWKF</sequence>
<dbReference type="CDD" id="cd03488">
    <property type="entry name" value="Topoisomer_IB_N_htopoI_like"/>
    <property type="match status" value="1"/>
</dbReference>
<dbReference type="STRING" id="181874.A0A409Y6N1"/>
<feature type="compositionally biased region" description="Basic and acidic residues" evidence="11">
    <location>
        <begin position="114"/>
        <end position="125"/>
    </location>
</feature>
<dbReference type="Gene3D" id="2.170.11.10">
    <property type="entry name" value="DNA Topoisomerase I, domain 2"/>
    <property type="match status" value="1"/>
</dbReference>
<dbReference type="CDD" id="cd00659">
    <property type="entry name" value="Topo_IB_C"/>
    <property type="match status" value="1"/>
</dbReference>
<dbReference type="InterPro" id="IPR013500">
    <property type="entry name" value="TopoI_cat_euk"/>
</dbReference>
<dbReference type="InterPro" id="IPR001631">
    <property type="entry name" value="TopoI"/>
</dbReference>
<comment type="caution">
    <text evidence="13">The sequence shown here is derived from an EMBL/GenBank/DDBJ whole genome shotgun (WGS) entry which is preliminary data.</text>
</comment>
<dbReference type="Gene3D" id="3.90.15.10">
    <property type="entry name" value="Topoisomerase I, Chain A, domain 3"/>
    <property type="match status" value="1"/>
</dbReference>
<keyword evidence="14" id="KW-1185">Reference proteome</keyword>
<dbReference type="Pfam" id="PF02919">
    <property type="entry name" value="Topoisom_I_N"/>
    <property type="match status" value="1"/>
</dbReference>
<feature type="compositionally biased region" description="Polar residues" evidence="11">
    <location>
        <begin position="1"/>
        <end position="12"/>
    </location>
</feature>
<dbReference type="InterPro" id="IPR013034">
    <property type="entry name" value="DNA_topo_DNA_db_N_dom1"/>
</dbReference>
<dbReference type="FunCoup" id="A0A409Y6N1">
    <property type="interactions" value="288"/>
</dbReference>
<dbReference type="GO" id="GO:0006265">
    <property type="term" value="P:DNA topological change"/>
    <property type="evidence" value="ECO:0007669"/>
    <property type="project" value="UniProtKB-UniRule"/>
</dbReference>
<dbReference type="InterPro" id="IPR025834">
    <property type="entry name" value="TopoI_C_dom"/>
</dbReference>
<dbReference type="SUPFAM" id="SSF56741">
    <property type="entry name" value="Eukaryotic DNA topoisomerase I, N-terminal DNA-binding fragment"/>
    <property type="match status" value="1"/>
</dbReference>
<accession>A0A409Y6N1</accession>
<dbReference type="Pfam" id="PF14370">
    <property type="entry name" value="Topo_C_assoc"/>
    <property type="match status" value="1"/>
</dbReference>
<dbReference type="OrthoDB" id="47179at2759"/>
<feature type="compositionally biased region" description="Basic and acidic residues" evidence="11">
    <location>
        <begin position="185"/>
        <end position="202"/>
    </location>
</feature>
<evidence type="ECO:0000256" key="4">
    <source>
        <dbReference type="ARBA" id="ARBA00023029"/>
    </source>
</evidence>
<evidence type="ECO:0000256" key="1">
    <source>
        <dbReference type="ARBA" id="ARBA00000213"/>
    </source>
</evidence>
<feature type="coiled-coil region" evidence="10">
    <location>
        <begin position="702"/>
        <end position="783"/>
    </location>
</feature>
<dbReference type="InterPro" id="IPR013030">
    <property type="entry name" value="DNA_topo_DNA_db_N_dom2"/>
</dbReference>
<feature type="compositionally biased region" description="Polar residues" evidence="11">
    <location>
        <begin position="87"/>
        <end position="104"/>
    </location>
</feature>
<dbReference type="InParanoid" id="A0A409Y6N1"/>
<feature type="region of interest" description="Disordered" evidence="11">
    <location>
        <begin position="1"/>
        <end position="202"/>
    </location>
</feature>
<feature type="active site" description="O-(3'-phospho-DNA)-tyrosine intermediate" evidence="8">
    <location>
        <position position="802"/>
    </location>
</feature>
<dbReference type="PANTHER" id="PTHR10290:SF3">
    <property type="entry name" value="DNA TOPOISOMERASE 1"/>
    <property type="match status" value="1"/>
</dbReference>
<dbReference type="FunFam" id="3.90.15.10:FF:000003">
    <property type="entry name" value="DNA topoisomerase I"/>
    <property type="match status" value="1"/>
</dbReference>
<dbReference type="GO" id="GO:0006260">
    <property type="term" value="P:DNA replication"/>
    <property type="evidence" value="ECO:0007669"/>
    <property type="project" value="TreeGrafter"/>
</dbReference>
<keyword evidence="6 8" id="KW-0413">Isomerase</keyword>
<dbReference type="FunFam" id="1.10.10.41:FF:000001">
    <property type="entry name" value="DNA topoisomerase I"/>
    <property type="match status" value="1"/>
</dbReference>
<dbReference type="Proteomes" id="UP000284842">
    <property type="component" value="Unassembled WGS sequence"/>
</dbReference>
<proteinExistence type="inferred from homology"/>
<comment type="subcellular location">
    <subcellularLocation>
        <location evidence="2">Nucleus</location>
    </subcellularLocation>
</comment>
<evidence type="ECO:0000256" key="2">
    <source>
        <dbReference type="ARBA" id="ARBA00004123"/>
    </source>
</evidence>
<evidence type="ECO:0000256" key="5">
    <source>
        <dbReference type="ARBA" id="ARBA00023125"/>
    </source>
</evidence>
<comment type="function">
    <text evidence="9">Releases the supercoiling and torsional tension of DNA introduced during the DNA replication and transcription by transiently cleaving and rejoining one strand of the DNA duplex. Introduces a single-strand break via transesterification at the specific target site 5'-[CT]CCTTp site in duplex DNA. The scissile phosphodiester is attacked by the catalytic tyrosine of the enzyme, resulting in the formation of a DNA-(3'-phosphotyrosyl)-enzyme intermediate and the expulsion of a 5'-OH DNA strand. The free DNA strand then undergoes passage around the unbroken strand thus removing DNA supercoils. Finally, in the religation step, the DNA 5'-OH attacks the covalent intermediate to expel the active-site tyrosine and restore the DNA phosphodiester backbone.</text>
</comment>
<dbReference type="SMART" id="SM00435">
    <property type="entry name" value="TOPEUc"/>
    <property type="match status" value="1"/>
</dbReference>
<dbReference type="GO" id="GO:0007059">
    <property type="term" value="P:chromosome segregation"/>
    <property type="evidence" value="ECO:0007669"/>
    <property type="project" value="TreeGrafter"/>
</dbReference>
<evidence type="ECO:0000256" key="8">
    <source>
        <dbReference type="PROSITE-ProRule" id="PRU01382"/>
    </source>
</evidence>
<evidence type="ECO:0000313" key="13">
    <source>
        <dbReference type="EMBL" id="PPQ98601.1"/>
    </source>
</evidence>
<keyword evidence="5 8" id="KW-0238">DNA-binding</keyword>
<gene>
    <name evidence="13" type="ORF">CVT24_003934</name>
</gene>
<name>A0A409Y6N1_9AGAR</name>
<evidence type="ECO:0000256" key="10">
    <source>
        <dbReference type="SAM" id="Coils"/>
    </source>
</evidence>
<evidence type="ECO:0000256" key="6">
    <source>
        <dbReference type="ARBA" id="ARBA00023235"/>
    </source>
</evidence>
<dbReference type="EMBL" id="NHTK01001381">
    <property type="protein sequence ID" value="PPQ98601.1"/>
    <property type="molecule type" value="Genomic_DNA"/>
</dbReference>
<dbReference type="InterPro" id="IPR048045">
    <property type="entry name" value="Topoisomer_I_DNA-bd"/>
</dbReference>
<dbReference type="InterPro" id="IPR051062">
    <property type="entry name" value="Topoisomerase_IB"/>
</dbReference>
<dbReference type="PANTHER" id="PTHR10290">
    <property type="entry name" value="DNA TOPOISOMERASE I"/>
    <property type="match status" value="1"/>
</dbReference>
<dbReference type="GO" id="GO:0003917">
    <property type="term" value="F:DNA topoisomerase type I (single strand cut, ATP-independent) activity"/>
    <property type="evidence" value="ECO:0007669"/>
    <property type="project" value="UniProtKB-UniRule"/>
</dbReference>
<dbReference type="InterPro" id="IPR013499">
    <property type="entry name" value="TopoI_euk"/>
</dbReference>
<protein>
    <recommendedName>
        <fullName evidence="9">DNA topoisomerase I</fullName>
        <ecNumber evidence="9">5.6.2.1</ecNumber>
    </recommendedName>
    <alternativeName>
        <fullName evidence="9">DNA topoisomerase 1</fullName>
    </alternativeName>
</protein>
<dbReference type="Pfam" id="PF01028">
    <property type="entry name" value="Topoisom_I"/>
    <property type="match status" value="1"/>
</dbReference>
<feature type="domain" description="DNA topoisomerase I eukaryotic-type" evidence="12">
    <location>
        <begin position="369"/>
        <end position="816"/>
    </location>
</feature>
<dbReference type="PRINTS" id="PR00416">
    <property type="entry name" value="EUTPISMRASEI"/>
</dbReference>
<dbReference type="InterPro" id="IPR036202">
    <property type="entry name" value="TopoI_DNA-bd_euk_N_sf"/>
</dbReference>
<dbReference type="InterPro" id="IPR014711">
    <property type="entry name" value="TopoI_cat_a-hlx-sub_euk"/>
</dbReference>
<dbReference type="Gene3D" id="1.10.132.10">
    <property type="match status" value="1"/>
</dbReference>
<comment type="catalytic activity">
    <reaction evidence="1 8 9">
        <text>ATP-independent breakage of single-stranded DNA, followed by passage and rejoining.</text>
        <dbReference type="EC" id="5.6.2.1"/>
    </reaction>
</comment>
<dbReference type="InterPro" id="IPR011010">
    <property type="entry name" value="DNA_brk_join_enz"/>
</dbReference>
<dbReference type="GO" id="GO:0005694">
    <property type="term" value="C:chromosome"/>
    <property type="evidence" value="ECO:0007669"/>
    <property type="project" value="InterPro"/>
</dbReference>
<comment type="similarity">
    <text evidence="3 8 9">Belongs to the type IB topoisomerase family.</text>
</comment>
<evidence type="ECO:0000256" key="7">
    <source>
        <dbReference type="ARBA" id="ARBA00023242"/>
    </source>
</evidence>
<dbReference type="PROSITE" id="PS52038">
    <property type="entry name" value="TOPO_IB_2"/>
    <property type="match status" value="1"/>
</dbReference>
<keyword evidence="7" id="KW-0539">Nucleus</keyword>
<organism evidence="13 14">
    <name type="scientific">Panaeolus cyanescens</name>
    <dbReference type="NCBI Taxonomy" id="181874"/>
    <lineage>
        <taxon>Eukaryota</taxon>
        <taxon>Fungi</taxon>
        <taxon>Dikarya</taxon>
        <taxon>Basidiomycota</taxon>
        <taxon>Agaricomycotina</taxon>
        <taxon>Agaricomycetes</taxon>
        <taxon>Agaricomycetidae</taxon>
        <taxon>Agaricales</taxon>
        <taxon>Agaricineae</taxon>
        <taxon>Galeropsidaceae</taxon>
        <taxon>Panaeolus</taxon>
    </lineage>
</organism>
<evidence type="ECO:0000259" key="12">
    <source>
        <dbReference type="SMART" id="SM00435"/>
    </source>
</evidence>
<reference evidence="13 14" key="1">
    <citation type="journal article" date="2018" name="Evol. Lett.">
        <title>Horizontal gene cluster transfer increased hallucinogenic mushroom diversity.</title>
        <authorList>
            <person name="Reynolds H.T."/>
            <person name="Vijayakumar V."/>
            <person name="Gluck-Thaler E."/>
            <person name="Korotkin H.B."/>
            <person name="Matheny P.B."/>
            <person name="Slot J.C."/>
        </authorList>
    </citation>
    <scope>NUCLEOTIDE SEQUENCE [LARGE SCALE GENOMIC DNA]</scope>
    <source>
        <strain evidence="13 14">2629</strain>
    </source>
</reference>
<dbReference type="Gene3D" id="1.10.10.41">
    <property type="entry name" value="Yeast DNA topoisomerase - domain 1"/>
    <property type="match status" value="1"/>
</dbReference>
<evidence type="ECO:0000256" key="3">
    <source>
        <dbReference type="ARBA" id="ARBA00006645"/>
    </source>
</evidence>
<dbReference type="InterPro" id="IPR008336">
    <property type="entry name" value="TopoI_DNA-bd_euk"/>
</dbReference>
<keyword evidence="4 8" id="KW-0799">Topoisomerase</keyword>
<evidence type="ECO:0000256" key="9">
    <source>
        <dbReference type="RuleBase" id="RU365101"/>
    </source>
</evidence>
<dbReference type="SUPFAM" id="SSF56349">
    <property type="entry name" value="DNA breaking-rejoining enzymes"/>
    <property type="match status" value="1"/>
</dbReference>
<keyword evidence="10" id="KW-0175">Coiled coil</keyword>
<dbReference type="GO" id="GO:0005730">
    <property type="term" value="C:nucleolus"/>
    <property type="evidence" value="ECO:0007669"/>
    <property type="project" value="TreeGrafter"/>
</dbReference>
<dbReference type="GO" id="GO:0003677">
    <property type="term" value="F:DNA binding"/>
    <property type="evidence" value="ECO:0007669"/>
    <property type="project" value="UniProtKB-UniRule"/>
</dbReference>